<proteinExistence type="predicted"/>
<organism evidence="1 2">
    <name type="scientific">Vibrio alginolyticus</name>
    <dbReference type="NCBI Taxonomy" id="663"/>
    <lineage>
        <taxon>Bacteria</taxon>
        <taxon>Pseudomonadati</taxon>
        <taxon>Pseudomonadota</taxon>
        <taxon>Gammaproteobacteria</taxon>
        <taxon>Vibrionales</taxon>
        <taxon>Vibrionaceae</taxon>
        <taxon>Vibrio</taxon>
    </lineage>
</organism>
<dbReference type="AlphaFoldDB" id="A0A7Y0R0M2"/>
<accession>A0A7Y0R0M2</accession>
<comment type="caution">
    <text evidence="1">The sequence shown here is derived from an EMBL/GenBank/DDBJ whole genome shotgun (WGS) entry which is preliminary data.</text>
</comment>
<evidence type="ECO:0000313" key="1">
    <source>
        <dbReference type="EMBL" id="NMR75561.1"/>
    </source>
</evidence>
<reference evidence="1 2" key="1">
    <citation type="submission" date="2020-04" db="EMBL/GenBank/DDBJ databases">
        <title>Whole-genome sequencing of Vibrio spp. from China reveals different genetic environments of blaCTX-M-14 among diverse lineages.</title>
        <authorList>
            <person name="Zheng Z."/>
            <person name="Ye L."/>
            <person name="Chen S."/>
        </authorList>
    </citation>
    <scope>NUCLEOTIDE SEQUENCE [LARGE SCALE GENOMIC DNA]</scope>
    <source>
        <strain evidence="1 2">Vb1636</strain>
    </source>
</reference>
<dbReference type="RefSeq" id="WP_169628927.1">
    <property type="nucleotide sequence ID" value="NZ_JABCMA010000025.1"/>
</dbReference>
<protein>
    <submittedName>
        <fullName evidence="1">Uncharacterized protein</fullName>
    </submittedName>
</protein>
<name>A0A7Y0R0M2_VIBAL</name>
<dbReference type="Proteomes" id="UP000565155">
    <property type="component" value="Unassembled WGS sequence"/>
</dbReference>
<dbReference type="EMBL" id="JABCMA010000025">
    <property type="protein sequence ID" value="NMR75561.1"/>
    <property type="molecule type" value="Genomic_DNA"/>
</dbReference>
<sequence length="193" mass="21734">MNTQEQFETSCEVNTMMVGFNPETGGVVLMAPYYYDHYRAVRDVVLQAIPMHVSKVYEYDENDKDAVPPQVVVGVATKIAETLLMDSKLFQLAMSAANELEYVYKGEEEFDPEMHLPLVLTNLSQQACDYLTNELKDNIKSADDRLGGTSEETKQMLSLVIDMLDMLKVETKPDSTVEVKNVQRVVANGETIH</sequence>
<evidence type="ECO:0000313" key="2">
    <source>
        <dbReference type="Proteomes" id="UP000565155"/>
    </source>
</evidence>
<gene>
    <name evidence="1" type="ORF">HKB35_18255</name>
</gene>